<evidence type="ECO:0000256" key="7">
    <source>
        <dbReference type="ARBA" id="ARBA00023136"/>
    </source>
</evidence>
<sequence length="299" mass="34273">MNEERIGILYGFSAYLLWGFLPLYWRLVESVPAWEVLAHRVIWSFVFMLCFILVIRRWQLFKEETKYVFAYWKRWLGILAASVLISLNWVTYIWAVNAGHVLDASLGYYINPLFNVVLGILFLQERFSPLQWIAVFSAFIGVSFMTFHFGSVPWVAIVLAMTFGLYGFLKKVADLNPIFALGIETMFITPIAFIYLSVIEWNGTGSFSFDLVGVFLFGTGAITAIPLLLFAQGAKRIPLSLIGFLQYIAPTIMLLIGVFLLDESFTYVHAVTFLFIWVGLILYTYERYSGKRQQKAVTT</sequence>
<dbReference type="InterPro" id="IPR000620">
    <property type="entry name" value="EamA_dom"/>
</dbReference>
<keyword evidence="11" id="KW-1185">Reference proteome</keyword>
<evidence type="ECO:0000256" key="2">
    <source>
        <dbReference type="ARBA" id="ARBA00007362"/>
    </source>
</evidence>
<evidence type="ECO:0000256" key="4">
    <source>
        <dbReference type="ARBA" id="ARBA00022475"/>
    </source>
</evidence>
<feature type="transmembrane region" description="Helical" evidence="8">
    <location>
        <begin position="130"/>
        <end position="147"/>
    </location>
</feature>
<evidence type="ECO:0000256" key="6">
    <source>
        <dbReference type="ARBA" id="ARBA00022989"/>
    </source>
</evidence>
<comment type="similarity">
    <text evidence="2">Belongs to the EamA transporter family.</text>
</comment>
<dbReference type="RefSeq" id="WP_144088865.1">
    <property type="nucleotide sequence ID" value="NZ_VMHE01000012.1"/>
</dbReference>
<feature type="transmembrane region" description="Helical" evidence="8">
    <location>
        <begin position="7"/>
        <end position="25"/>
    </location>
</feature>
<reference evidence="10 11" key="1">
    <citation type="submission" date="2019-07" db="EMBL/GenBank/DDBJ databases">
        <title>Allobacillus sp. nov. SKP isolated from shrimp paste of Euphausiacea.</title>
        <authorList>
            <person name="Kanchanasin P."/>
            <person name="Tanasupawat S."/>
            <person name="Shi W."/>
            <person name="Wu L."/>
            <person name="Ma J."/>
        </authorList>
    </citation>
    <scope>NUCLEOTIDE SEQUENCE [LARGE SCALE GENOMIC DNA]</scope>
    <source>
        <strain evidence="10 11">SKP4-8</strain>
    </source>
</reference>
<dbReference type="NCBIfam" id="TIGR00688">
    <property type="entry name" value="rarD"/>
    <property type="match status" value="1"/>
</dbReference>
<organism evidence="10 11">
    <name type="scientific">Allobacillus salarius</name>
    <dbReference type="NCBI Taxonomy" id="1955272"/>
    <lineage>
        <taxon>Bacteria</taxon>
        <taxon>Bacillati</taxon>
        <taxon>Bacillota</taxon>
        <taxon>Bacilli</taxon>
        <taxon>Bacillales</taxon>
        <taxon>Bacillaceae</taxon>
        <taxon>Allobacillus</taxon>
    </lineage>
</organism>
<keyword evidence="5 8" id="KW-0812">Transmembrane</keyword>
<comment type="caution">
    <text evidence="10">The sequence shown here is derived from an EMBL/GenBank/DDBJ whole genome shotgun (WGS) entry which is preliminary data.</text>
</comment>
<feature type="transmembrane region" description="Helical" evidence="8">
    <location>
        <begin position="106"/>
        <end position="123"/>
    </location>
</feature>
<evidence type="ECO:0000313" key="10">
    <source>
        <dbReference type="EMBL" id="TSJ65101.1"/>
    </source>
</evidence>
<evidence type="ECO:0000259" key="9">
    <source>
        <dbReference type="Pfam" id="PF00892"/>
    </source>
</evidence>
<feature type="transmembrane region" description="Helical" evidence="8">
    <location>
        <begin position="267"/>
        <end position="285"/>
    </location>
</feature>
<feature type="transmembrane region" description="Helical" evidence="8">
    <location>
        <begin position="237"/>
        <end position="261"/>
    </location>
</feature>
<feature type="transmembrane region" description="Helical" evidence="8">
    <location>
        <begin position="153"/>
        <end position="169"/>
    </location>
</feature>
<dbReference type="SUPFAM" id="SSF103481">
    <property type="entry name" value="Multidrug resistance efflux transporter EmrE"/>
    <property type="match status" value="2"/>
</dbReference>
<feature type="transmembrane region" description="Helical" evidence="8">
    <location>
        <begin position="75"/>
        <end position="94"/>
    </location>
</feature>
<evidence type="ECO:0000256" key="3">
    <source>
        <dbReference type="ARBA" id="ARBA00022448"/>
    </source>
</evidence>
<keyword evidence="7 8" id="KW-0472">Membrane</keyword>
<evidence type="ECO:0000256" key="5">
    <source>
        <dbReference type="ARBA" id="ARBA00022692"/>
    </source>
</evidence>
<dbReference type="GO" id="GO:0005886">
    <property type="term" value="C:plasma membrane"/>
    <property type="evidence" value="ECO:0007669"/>
    <property type="project" value="UniProtKB-SubCell"/>
</dbReference>
<proteinExistence type="inferred from homology"/>
<keyword evidence="6 8" id="KW-1133">Transmembrane helix</keyword>
<evidence type="ECO:0000313" key="11">
    <source>
        <dbReference type="Proteomes" id="UP000316425"/>
    </source>
</evidence>
<feature type="transmembrane region" description="Helical" evidence="8">
    <location>
        <begin position="37"/>
        <end position="55"/>
    </location>
</feature>
<dbReference type="EMBL" id="VMHE01000012">
    <property type="protein sequence ID" value="TSJ65101.1"/>
    <property type="molecule type" value="Genomic_DNA"/>
</dbReference>
<dbReference type="Pfam" id="PF00892">
    <property type="entry name" value="EamA"/>
    <property type="match status" value="2"/>
</dbReference>
<keyword evidence="3" id="KW-0813">Transport</keyword>
<feature type="transmembrane region" description="Helical" evidence="8">
    <location>
        <begin position="211"/>
        <end position="230"/>
    </location>
</feature>
<dbReference type="PANTHER" id="PTHR22911:SF137">
    <property type="entry name" value="SOLUTE CARRIER FAMILY 35 MEMBER G2-RELATED"/>
    <property type="match status" value="1"/>
</dbReference>
<gene>
    <name evidence="10" type="primary">rarD</name>
    <name evidence="10" type="ORF">FPQ13_08215</name>
</gene>
<protein>
    <submittedName>
        <fullName evidence="10">EamA family transporter RarD</fullName>
    </submittedName>
</protein>
<feature type="domain" description="EamA" evidence="9">
    <location>
        <begin position="6"/>
        <end position="146"/>
    </location>
</feature>
<name>A0A556PL30_9BACI</name>
<dbReference type="InterPro" id="IPR037185">
    <property type="entry name" value="EmrE-like"/>
</dbReference>
<dbReference type="InterPro" id="IPR004626">
    <property type="entry name" value="RarD"/>
</dbReference>
<evidence type="ECO:0000256" key="1">
    <source>
        <dbReference type="ARBA" id="ARBA00004651"/>
    </source>
</evidence>
<dbReference type="Proteomes" id="UP000316425">
    <property type="component" value="Unassembled WGS sequence"/>
</dbReference>
<evidence type="ECO:0000256" key="8">
    <source>
        <dbReference type="SAM" id="Phobius"/>
    </source>
</evidence>
<accession>A0A556PL30</accession>
<dbReference type="PANTHER" id="PTHR22911">
    <property type="entry name" value="ACYL-MALONYL CONDENSING ENZYME-RELATED"/>
    <property type="match status" value="1"/>
</dbReference>
<dbReference type="AlphaFoldDB" id="A0A556PL30"/>
<keyword evidence="4" id="KW-1003">Cell membrane</keyword>
<dbReference type="OrthoDB" id="369870at2"/>
<comment type="subcellular location">
    <subcellularLocation>
        <location evidence="1">Cell membrane</location>
        <topology evidence="1">Multi-pass membrane protein</topology>
    </subcellularLocation>
</comment>
<feature type="domain" description="EamA" evidence="9">
    <location>
        <begin position="155"/>
        <end position="284"/>
    </location>
</feature>
<feature type="transmembrane region" description="Helical" evidence="8">
    <location>
        <begin position="178"/>
        <end position="199"/>
    </location>
</feature>